<feature type="compositionally biased region" description="Polar residues" evidence="1">
    <location>
        <begin position="1"/>
        <end position="17"/>
    </location>
</feature>
<evidence type="ECO:0000256" key="1">
    <source>
        <dbReference type="SAM" id="MobiDB-lite"/>
    </source>
</evidence>
<keyword evidence="3" id="KW-1185">Reference proteome</keyword>
<feature type="region of interest" description="Disordered" evidence="1">
    <location>
        <begin position="36"/>
        <end position="62"/>
    </location>
</feature>
<accession>A0A8H6FZN5</accession>
<dbReference type="Proteomes" id="UP000578531">
    <property type="component" value="Unassembled WGS sequence"/>
</dbReference>
<feature type="compositionally biased region" description="Polar residues" evidence="1">
    <location>
        <begin position="36"/>
        <end position="46"/>
    </location>
</feature>
<organism evidence="2 3">
    <name type="scientific">Letharia columbiana</name>
    <dbReference type="NCBI Taxonomy" id="112416"/>
    <lineage>
        <taxon>Eukaryota</taxon>
        <taxon>Fungi</taxon>
        <taxon>Dikarya</taxon>
        <taxon>Ascomycota</taxon>
        <taxon>Pezizomycotina</taxon>
        <taxon>Lecanoromycetes</taxon>
        <taxon>OSLEUM clade</taxon>
        <taxon>Lecanoromycetidae</taxon>
        <taxon>Lecanorales</taxon>
        <taxon>Lecanorineae</taxon>
        <taxon>Parmeliaceae</taxon>
        <taxon>Letharia</taxon>
    </lineage>
</organism>
<dbReference type="OrthoDB" id="10427342at2759"/>
<evidence type="ECO:0000313" key="3">
    <source>
        <dbReference type="Proteomes" id="UP000578531"/>
    </source>
</evidence>
<sequence>MVAMSTLYNTSPASPTKPSARYPNLPDLNAFSNVMTEPLNMDTNPITRRYGPKPQKPKNSGTLLNRLRARLERPQPLFRVGSSVWEIWVGGRRERRVISDCTWDEGQGYVVMEESAMKDLGWLEECSLTSDGP</sequence>
<dbReference type="AlphaFoldDB" id="A0A8H6FZN5"/>
<gene>
    <name evidence="2" type="ORF">HO173_003969</name>
</gene>
<protein>
    <submittedName>
        <fullName evidence="2">Uncharacterized protein</fullName>
    </submittedName>
</protein>
<dbReference type="GeneID" id="59285634"/>
<dbReference type="RefSeq" id="XP_037167086.1">
    <property type="nucleotide sequence ID" value="XM_037305893.1"/>
</dbReference>
<comment type="caution">
    <text evidence="2">The sequence shown here is derived from an EMBL/GenBank/DDBJ whole genome shotgun (WGS) entry which is preliminary data.</text>
</comment>
<proteinExistence type="predicted"/>
<feature type="region of interest" description="Disordered" evidence="1">
    <location>
        <begin position="1"/>
        <end position="23"/>
    </location>
</feature>
<reference evidence="2 3" key="1">
    <citation type="journal article" date="2020" name="Genomics">
        <title>Complete, high-quality genomes from long-read metagenomic sequencing of two wolf lichen thalli reveals enigmatic genome architecture.</title>
        <authorList>
            <person name="McKenzie S.K."/>
            <person name="Walston R.F."/>
            <person name="Allen J.L."/>
        </authorList>
    </citation>
    <scope>NUCLEOTIDE SEQUENCE [LARGE SCALE GENOMIC DNA]</scope>
    <source>
        <strain evidence="2">WasteWater2</strain>
    </source>
</reference>
<evidence type="ECO:0000313" key="2">
    <source>
        <dbReference type="EMBL" id="KAF6237768.1"/>
    </source>
</evidence>
<dbReference type="EMBL" id="JACCJC010000012">
    <property type="protein sequence ID" value="KAF6237768.1"/>
    <property type="molecule type" value="Genomic_DNA"/>
</dbReference>
<name>A0A8H6FZN5_9LECA</name>